<dbReference type="PANTHER" id="PTHR34676">
    <property type="entry name" value="DUF4219 DOMAIN-CONTAINING PROTEIN-RELATED"/>
    <property type="match status" value="1"/>
</dbReference>
<keyword evidence="2" id="KW-1185">Reference proteome</keyword>
<dbReference type="Pfam" id="PF14223">
    <property type="entry name" value="Retrotran_gag_2"/>
    <property type="match status" value="1"/>
</dbReference>
<dbReference type="Proteomes" id="UP000250235">
    <property type="component" value="Unassembled WGS sequence"/>
</dbReference>
<gene>
    <name evidence="1" type="ORF">F511_10716</name>
</gene>
<evidence type="ECO:0000313" key="2">
    <source>
        <dbReference type="Proteomes" id="UP000250235"/>
    </source>
</evidence>
<sequence>MKANKARAITAGAPQWIEKTGLEYTPEDKNKANLDNVAKDILYKTLDKNMFSKIKTCATAKEIWEKLTQLYEGNDETKENKLTVAQQKYESIKMREGETMTEFYERFSSIVIELTSLGKEYTNREQALKVMRALPREWDVKTMAMRELKNLNKLELHDFFANLKA</sequence>
<reference evidence="1 2" key="1">
    <citation type="journal article" date="2015" name="Proc. Natl. Acad. Sci. U.S.A.">
        <title>The resurrection genome of Boea hygrometrica: A blueprint for survival of dehydration.</title>
        <authorList>
            <person name="Xiao L."/>
            <person name="Yang G."/>
            <person name="Zhang L."/>
            <person name="Yang X."/>
            <person name="Zhao S."/>
            <person name="Ji Z."/>
            <person name="Zhou Q."/>
            <person name="Hu M."/>
            <person name="Wang Y."/>
            <person name="Chen M."/>
            <person name="Xu Y."/>
            <person name="Jin H."/>
            <person name="Xiao X."/>
            <person name="Hu G."/>
            <person name="Bao F."/>
            <person name="Hu Y."/>
            <person name="Wan P."/>
            <person name="Li L."/>
            <person name="Deng X."/>
            <person name="Kuang T."/>
            <person name="Xiang C."/>
            <person name="Zhu J.K."/>
            <person name="Oliver M.J."/>
            <person name="He Y."/>
        </authorList>
    </citation>
    <scope>NUCLEOTIDE SEQUENCE [LARGE SCALE GENOMIC DNA]</scope>
    <source>
        <strain evidence="2">cv. XS01</strain>
    </source>
</reference>
<dbReference type="OrthoDB" id="7920740at2759"/>
<dbReference type="EMBL" id="KV017470">
    <property type="protein sequence ID" value="KZV18347.1"/>
    <property type="molecule type" value="Genomic_DNA"/>
</dbReference>
<proteinExistence type="predicted"/>
<protein>
    <submittedName>
        <fullName evidence="1">Uncharacterized protein</fullName>
    </submittedName>
</protein>
<name>A0A2Z7ABE3_9LAMI</name>
<dbReference type="AlphaFoldDB" id="A0A2Z7ABE3"/>
<evidence type="ECO:0000313" key="1">
    <source>
        <dbReference type="EMBL" id="KZV18347.1"/>
    </source>
</evidence>
<organism evidence="1 2">
    <name type="scientific">Dorcoceras hygrometricum</name>
    <dbReference type="NCBI Taxonomy" id="472368"/>
    <lineage>
        <taxon>Eukaryota</taxon>
        <taxon>Viridiplantae</taxon>
        <taxon>Streptophyta</taxon>
        <taxon>Embryophyta</taxon>
        <taxon>Tracheophyta</taxon>
        <taxon>Spermatophyta</taxon>
        <taxon>Magnoliopsida</taxon>
        <taxon>eudicotyledons</taxon>
        <taxon>Gunneridae</taxon>
        <taxon>Pentapetalae</taxon>
        <taxon>asterids</taxon>
        <taxon>lamiids</taxon>
        <taxon>Lamiales</taxon>
        <taxon>Gesneriaceae</taxon>
        <taxon>Didymocarpoideae</taxon>
        <taxon>Trichosporeae</taxon>
        <taxon>Loxocarpinae</taxon>
        <taxon>Dorcoceras</taxon>
    </lineage>
</organism>
<accession>A0A2Z7ABE3</accession>
<dbReference type="PANTHER" id="PTHR34676:SF8">
    <property type="entry name" value="TRANSMEMBRANE PROTEIN"/>
    <property type="match status" value="1"/>
</dbReference>